<gene>
    <name evidence="1" type="ORF">C5F46_13400</name>
</gene>
<name>A0A2T4JEG3_9RHOB</name>
<proteinExistence type="predicted"/>
<sequence length="176" mass="19650">MHRSIAALMSSYKEDPVWADILEVIRGHEIDHETTVEEVLAELAQLDTKETWTRGDVVTCFKEFRKLGFATMTKGVKSKQTRLTWMFPPRAVAEAAMGNPDELQRLLSGTPITTALTLNAFRGKRDWSLDDLLDALSQLSGLPAKELSIRLTIPEARKILAASQDISPDDVLIRMG</sequence>
<reference evidence="1 2" key="1">
    <citation type="submission" date="2018-03" db="EMBL/GenBank/DDBJ databases">
        <title>Rhodobacter veldkampii.</title>
        <authorList>
            <person name="Meyer T.E."/>
            <person name="Miller S."/>
            <person name="Lodha T."/>
            <person name="Gandham S."/>
            <person name="Chintalapati S."/>
            <person name="Chintalapati V.R."/>
        </authorList>
    </citation>
    <scope>NUCLEOTIDE SEQUENCE [LARGE SCALE GENOMIC DNA]</scope>
    <source>
        <strain evidence="1 2">DSM 11550</strain>
    </source>
</reference>
<organism evidence="1 2">
    <name type="scientific">Phaeovulum veldkampii DSM 11550</name>
    <dbReference type="NCBI Taxonomy" id="1185920"/>
    <lineage>
        <taxon>Bacteria</taxon>
        <taxon>Pseudomonadati</taxon>
        <taxon>Pseudomonadota</taxon>
        <taxon>Alphaproteobacteria</taxon>
        <taxon>Rhodobacterales</taxon>
        <taxon>Paracoccaceae</taxon>
        <taxon>Phaeovulum</taxon>
    </lineage>
</organism>
<dbReference type="EMBL" id="PZKF01000039">
    <property type="protein sequence ID" value="PTE16198.1"/>
    <property type="molecule type" value="Genomic_DNA"/>
</dbReference>
<dbReference type="Proteomes" id="UP000241899">
    <property type="component" value="Unassembled WGS sequence"/>
</dbReference>
<evidence type="ECO:0000313" key="2">
    <source>
        <dbReference type="Proteomes" id="UP000241899"/>
    </source>
</evidence>
<dbReference type="AlphaFoldDB" id="A0A2T4JEG3"/>
<comment type="caution">
    <text evidence="1">The sequence shown here is derived from an EMBL/GenBank/DDBJ whole genome shotgun (WGS) entry which is preliminary data.</text>
</comment>
<protein>
    <submittedName>
        <fullName evidence="1">Uncharacterized protein</fullName>
    </submittedName>
</protein>
<accession>A0A2T4JEG3</accession>
<keyword evidence="2" id="KW-1185">Reference proteome</keyword>
<evidence type="ECO:0000313" key="1">
    <source>
        <dbReference type="EMBL" id="PTE16198.1"/>
    </source>
</evidence>
<dbReference type="RefSeq" id="WP_107325851.1">
    <property type="nucleotide sequence ID" value="NZ_PZKF01000039.1"/>
</dbReference>